<evidence type="ECO:0000259" key="1">
    <source>
        <dbReference type="Pfam" id="PF02952"/>
    </source>
</evidence>
<proteinExistence type="predicted"/>
<feature type="non-terminal residue" evidence="2">
    <location>
        <position position="1"/>
    </location>
</feature>
<sequence length="185" mass="20194">VMSMFSEGLVPAACEADISGLIGMLILQIASGSPSAILDWNNNYGEDPNKMVLFHCSNLPKSFFQDIKMTVHPIISDQKGEDVSFGAIQGRIKTKSCTLLRIETDDLNGEIKAIITEGNYTEDPLDTFGGYGVVEIPRLQDLLESLCLGGFAHHVAATLNNVGDIVDEALTKYLGYNLKFHNKDL</sequence>
<protein>
    <recommendedName>
        <fullName evidence="1">L-fucose isomerase C-terminal domain-containing protein</fullName>
    </recommendedName>
</protein>
<dbReference type="EMBL" id="LAZR01031050">
    <property type="protein sequence ID" value="KKL54857.1"/>
    <property type="molecule type" value="Genomic_DNA"/>
</dbReference>
<dbReference type="InterPro" id="IPR015888">
    <property type="entry name" value="Fuc_isomerase_C"/>
</dbReference>
<dbReference type="PANTHER" id="PTHR36120">
    <property type="entry name" value="FUCOSE ISOMERASE"/>
    <property type="match status" value="1"/>
</dbReference>
<dbReference type="GO" id="GO:0008736">
    <property type="term" value="F:L-fucose isomerase activity"/>
    <property type="evidence" value="ECO:0007669"/>
    <property type="project" value="InterPro"/>
</dbReference>
<accession>A0A0F9FUP9</accession>
<name>A0A0F9FUP9_9ZZZZ</name>
<dbReference type="GO" id="GO:0005737">
    <property type="term" value="C:cytoplasm"/>
    <property type="evidence" value="ECO:0007669"/>
    <property type="project" value="InterPro"/>
</dbReference>
<evidence type="ECO:0000313" key="2">
    <source>
        <dbReference type="EMBL" id="KKL54857.1"/>
    </source>
</evidence>
<reference evidence="2" key="1">
    <citation type="journal article" date="2015" name="Nature">
        <title>Complex archaea that bridge the gap between prokaryotes and eukaryotes.</title>
        <authorList>
            <person name="Spang A."/>
            <person name="Saw J.H."/>
            <person name="Jorgensen S.L."/>
            <person name="Zaremba-Niedzwiedzka K."/>
            <person name="Martijn J."/>
            <person name="Lind A.E."/>
            <person name="van Eijk R."/>
            <person name="Schleper C."/>
            <person name="Guy L."/>
            <person name="Ettema T.J."/>
        </authorList>
    </citation>
    <scope>NUCLEOTIDE SEQUENCE</scope>
</reference>
<dbReference type="AlphaFoldDB" id="A0A0F9FUP9"/>
<dbReference type="Pfam" id="PF02952">
    <property type="entry name" value="Fucose_iso_C"/>
    <property type="match status" value="1"/>
</dbReference>
<organism evidence="2">
    <name type="scientific">marine sediment metagenome</name>
    <dbReference type="NCBI Taxonomy" id="412755"/>
    <lineage>
        <taxon>unclassified sequences</taxon>
        <taxon>metagenomes</taxon>
        <taxon>ecological metagenomes</taxon>
    </lineage>
</organism>
<gene>
    <name evidence="2" type="ORF">LCGC14_2261210</name>
</gene>
<dbReference type="GO" id="GO:0006004">
    <property type="term" value="P:fucose metabolic process"/>
    <property type="evidence" value="ECO:0007669"/>
    <property type="project" value="InterPro"/>
</dbReference>
<dbReference type="PANTHER" id="PTHR36120:SF1">
    <property type="entry name" value="L-FUCOSE ISOMERASE C-TERMINAL DOMAIN-CONTAINING PROTEIN"/>
    <property type="match status" value="1"/>
</dbReference>
<feature type="domain" description="L-fucose isomerase C-terminal" evidence="1">
    <location>
        <begin position="53"/>
        <end position="179"/>
    </location>
</feature>
<comment type="caution">
    <text evidence="2">The sequence shown here is derived from an EMBL/GenBank/DDBJ whole genome shotgun (WGS) entry which is preliminary data.</text>
</comment>